<keyword evidence="2" id="KW-0325">Glycoprotein</keyword>
<dbReference type="PANTHER" id="PTHR10605:SF56">
    <property type="entry name" value="BIFUNCTIONAL HEPARAN SULFATE N-DEACETYLASE_N-SULFOTRANSFERASE"/>
    <property type="match status" value="1"/>
</dbReference>
<evidence type="ECO:0000256" key="2">
    <source>
        <dbReference type="ARBA" id="ARBA00023180"/>
    </source>
</evidence>
<dbReference type="EMBL" id="MK500351">
    <property type="protein sequence ID" value="QBK87425.1"/>
    <property type="molecule type" value="Genomic_DNA"/>
</dbReference>
<evidence type="ECO:0000313" key="4">
    <source>
        <dbReference type="EMBL" id="QBK87425.1"/>
    </source>
</evidence>
<dbReference type="InterPro" id="IPR000863">
    <property type="entry name" value="Sulfotransferase_dom"/>
</dbReference>
<organism evidence="4">
    <name type="scientific">Marseillevirus LCMAC201</name>
    <dbReference type="NCBI Taxonomy" id="2506605"/>
    <lineage>
        <taxon>Viruses</taxon>
        <taxon>Varidnaviria</taxon>
        <taxon>Bamfordvirae</taxon>
        <taxon>Nucleocytoviricota</taxon>
        <taxon>Megaviricetes</taxon>
        <taxon>Pimascovirales</taxon>
        <taxon>Pimascovirales incertae sedis</taxon>
        <taxon>Marseilleviridae</taxon>
    </lineage>
</organism>
<dbReference type="Gene3D" id="3.40.50.300">
    <property type="entry name" value="P-loop containing nucleotide triphosphate hydrolases"/>
    <property type="match status" value="1"/>
</dbReference>
<keyword evidence="1 4" id="KW-0808">Transferase</keyword>
<dbReference type="InterPro" id="IPR037359">
    <property type="entry name" value="NST/OST"/>
</dbReference>
<reference evidence="4" key="1">
    <citation type="journal article" date="2019" name="MBio">
        <title>Virus Genomes from Deep Sea Sediments Expand the Ocean Megavirome and Support Independent Origins of Viral Gigantism.</title>
        <authorList>
            <person name="Backstrom D."/>
            <person name="Yutin N."/>
            <person name="Jorgensen S.L."/>
            <person name="Dharamshi J."/>
            <person name="Homa F."/>
            <person name="Zaremba-Niedwiedzka K."/>
            <person name="Spang A."/>
            <person name="Wolf Y.I."/>
            <person name="Koonin E.V."/>
            <person name="Ettema T.J."/>
        </authorList>
    </citation>
    <scope>NUCLEOTIDE SEQUENCE</scope>
</reference>
<proteinExistence type="predicted"/>
<evidence type="ECO:0000259" key="3">
    <source>
        <dbReference type="Pfam" id="PF00685"/>
    </source>
</evidence>
<name>A0A481YXA8_9VIRU</name>
<protein>
    <submittedName>
        <fullName evidence="4">Sulfotransferase domain protein</fullName>
    </submittedName>
</protein>
<gene>
    <name evidence="4" type="ORF">LCMAC201_03350</name>
</gene>
<dbReference type="PANTHER" id="PTHR10605">
    <property type="entry name" value="HEPARAN SULFATE SULFOTRANSFERASE"/>
    <property type="match status" value="1"/>
</dbReference>
<dbReference type="InterPro" id="IPR027417">
    <property type="entry name" value="P-loop_NTPase"/>
</dbReference>
<evidence type="ECO:0000256" key="1">
    <source>
        <dbReference type="ARBA" id="ARBA00022679"/>
    </source>
</evidence>
<accession>A0A481YXA8</accession>
<feature type="domain" description="Sulfotransferase" evidence="3">
    <location>
        <begin position="116"/>
        <end position="214"/>
    </location>
</feature>
<dbReference type="Pfam" id="PF00685">
    <property type="entry name" value="Sulfotransfer_1"/>
    <property type="match status" value="1"/>
</dbReference>
<sequence length="313" mass="36743">MNLFEKSNHVGHCVLAGDTSCGSKLLYEYLCQHPTVLPAKRKEINYFIGRRIYTQEEYTIALNSTLERDVFHESGGESASHPRISGRPEDHPFMTIDGSTQYFRYPANIPQKLHNISPNSKIVFLFRNSIDRMYSNYQMNIERGHPKYIQKWPTFSKFLWTSGWKLDSINNYTENLKRWYQIFPQEQILVIKSEDLFENTQETLTKIFEFLDLVPHKIEPITPTPVTIHYSPMKIEERITLERYFEPINNKLYTLIGRDLNWVSQHHLDAPPVMRGFSECVPAGACLLPEVVPVRMKLRRPRPAQRVRKQAKK</sequence>
<dbReference type="GO" id="GO:0008146">
    <property type="term" value="F:sulfotransferase activity"/>
    <property type="evidence" value="ECO:0007669"/>
    <property type="project" value="InterPro"/>
</dbReference>
<dbReference type="SUPFAM" id="SSF52540">
    <property type="entry name" value="P-loop containing nucleoside triphosphate hydrolases"/>
    <property type="match status" value="1"/>
</dbReference>